<dbReference type="InterPro" id="IPR020846">
    <property type="entry name" value="MFS_dom"/>
</dbReference>
<accession>A0A9W6VQN7</accession>
<dbReference type="RefSeq" id="WP_285635616.1">
    <property type="nucleotide sequence ID" value="NZ_BSTJ01000018.1"/>
</dbReference>
<dbReference type="InterPro" id="IPR011701">
    <property type="entry name" value="MFS"/>
</dbReference>
<gene>
    <name evidence="8" type="ORF">Airi01_095900</name>
</gene>
<reference evidence="8" key="1">
    <citation type="submission" date="2023-03" db="EMBL/GenBank/DDBJ databases">
        <title>Actinoallomurus iriomotensis NBRC 103681.</title>
        <authorList>
            <person name="Ichikawa N."/>
            <person name="Sato H."/>
            <person name="Tonouchi N."/>
        </authorList>
    </citation>
    <scope>NUCLEOTIDE SEQUENCE</scope>
    <source>
        <strain evidence="8">NBRC 103681</strain>
    </source>
</reference>
<dbReference type="AlphaFoldDB" id="A0A9W6VQN7"/>
<evidence type="ECO:0000256" key="5">
    <source>
        <dbReference type="ARBA" id="ARBA00023136"/>
    </source>
</evidence>
<name>A0A9W6VQN7_9ACTN</name>
<dbReference type="GO" id="GO:0022857">
    <property type="term" value="F:transmembrane transporter activity"/>
    <property type="evidence" value="ECO:0007669"/>
    <property type="project" value="InterPro"/>
</dbReference>
<feature type="transmembrane region" description="Helical" evidence="6">
    <location>
        <begin position="84"/>
        <end position="102"/>
    </location>
</feature>
<dbReference type="Gene3D" id="1.20.1250.20">
    <property type="entry name" value="MFS general substrate transporter like domains"/>
    <property type="match status" value="1"/>
</dbReference>
<keyword evidence="5 6" id="KW-0472">Membrane</keyword>
<dbReference type="InterPro" id="IPR036259">
    <property type="entry name" value="MFS_trans_sf"/>
</dbReference>
<dbReference type="EMBL" id="BSTJ01000018">
    <property type="protein sequence ID" value="GLY81323.1"/>
    <property type="molecule type" value="Genomic_DNA"/>
</dbReference>
<feature type="transmembrane region" description="Helical" evidence="6">
    <location>
        <begin position="256"/>
        <end position="275"/>
    </location>
</feature>
<feature type="transmembrane region" description="Helical" evidence="6">
    <location>
        <begin position="52"/>
        <end position="72"/>
    </location>
</feature>
<keyword evidence="2" id="KW-1003">Cell membrane</keyword>
<comment type="caution">
    <text evidence="8">The sequence shown here is derived from an EMBL/GenBank/DDBJ whole genome shotgun (WGS) entry which is preliminary data.</text>
</comment>
<dbReference type="Pfam" id="PF07690">
    <property type="entry name" value="MFS_1"/>
    <property type="match status" value="1"/>
</dbReference>
<evidence type="ECO:0000313" key="8">
    <source>
        <dbReference type="EMBL" id="GLY81323.1"/>
    </source>
</evidence>
<feature type="transmembrane region" description="Helical" evidence="6">
    <location>
        <begin position="223"/>
        <end position="244"/>
    </location>
</feature>
<protein>
    <submittedName>
        <fullName evidence="8">MFS transporter</fullName>
    </submittedName>
</protein>
<dbReference type="CDD" id="cd06173">
    <property type="entry name" value="MFS_MefA_like"/>
    <property type="match status" value="1"/>
</dbReference>
<evidence type="ECO:0000256" key="4">
    <source>
        <dbReference type="ARBA" id="ARBA00022989"/>
    </source>
</evidence>
<evidence type="ECO:0000256" key="1">
    <source>
        <dbReference type="ARBA" id="ARBA00004651"/>
    </source>
</evidence>
<proteinExistence type="predicted"/>
<dbReference type="PANTHER" id="PTHR23513:SF6">
    <property type="entry name" value="MAJOR FACILITATOR SUPERFAMILY ASSOCIATED DOMAIN-CONTAINING PROTEIN"/>
    <property type="match status" value="1"/>
</dbReference>
<evidence type="ECO:0000259" key="7">
    <source>
        <dbReference type="PROSITE" id="PS50850"/>
    </source>
</evidence>
<organism evidence="8 9">
    <name type="scientific">Actinoallomurus iriomotensis</name>
    <dbReference type="NCBI Taxonomy" id="478107"/>
    <lineage>
        <taxon>Bacteria</taxon>
        <taxon>Bacillati</taxon>
        <taxon>Actinomycetota</taxon>
        <taxon>Actinomycetes</taxon>
        <taxon>Streptosporangiales</taxon>
        <taxon>Thermomonosporaceae</taxon>
        <taxon>Actinoallomurus</taxon>
    </lineage>
</organism>
<feature type="transmembrane region" description="Helical" evidence="6">
    <location>
        <begin position="25"/>
        <end position="46"/>
    </location>
</feature>
<feature type="domain" description="Major facilitator superfamily (MFS) profile" evidence="7">
    <location>
        <begin position="1"/>
        <end position="405"/>
    </location>
</feature>
<comment type="subcellular location">
    <subcellularLocation>
        <location evidence="1">Cell membrane</location>
        <topology evidence="1">Multi-pass membrane protein</topology>
    </subcellularLocation>
</comment>
<evidence type="ECO:0000256" key="3">
    <source>
        <dbReference type="ARBA" id="ARBA00022692"/>
    </source>
</evidence>
<dbReference type="Proteomes" id="UP001165135">
    <property type="component" value="Unassembled WGS sequence"/>
</dbReference>
<dbReference type="SUPFAM" id="SSF103473">
    <property type="entry name" value="MFS general substrate transporter"/>
    <property type="match status" value="1"/>
</dbReference>
<feature type="transmembrane region" description="Helical" evidence="6">
    <location>
        <begin position="287"/>
        <end position="306"/>
    </location>
</feature>
<dbReference type="PANTHER" id="PTHR23513">
    <property type="entry name" value="INTEGRAL MEMBRANE EFFLUX PROTEIN-RELATED"/>
    <property type="match status" value="1"/>
</dbReference>
<feature type="transmembrane region" description="Helical" evidence="6">
    <location>
        <begin position="312"/>
        <end position="342"/>
    </location>
</feature>
<dbReference type="GO" id="GO:0005886">
    <property type="term" value="C:plasma membrane"/>
    <property type="evidence" value="ECO:0007669"/>
    <property type="project" value="UniProtKB-SubCell"/>
</dbReference>
<dbReference type="PROSITE" id="PS50850">
    <property type="entry name" value="MFS"/>
    <property type="match status" value="1"/>
</dbReference>
<sequence length="430" mass="44118">MRRLIPPLLTEPPFRRYWTGQTISLLGDEVSMIALPLTGVLVVHAGPAQMGYLMTAWLAPSLLFSLPAGVLVDRYGHRRRTMVAADLGRAALMASIPIAYAAGGLTSVQLYTVAFAVGTLSVLFAVADSTLFVSLVPPERYVSGNSLLHSSYALADAGGPGLGGALVQALSAPAALLADGLSYLASAFFLHRVRPREPAVAPGRESSPVGGFRFIAGSRVVRAALGATATINFFTYMFAALFVLYATTTLHVPPGLLGTVLSAGAAGGLLGSAITGRVAARIGIGPAFIAGCVVYPAPLFLIPAAGGGRHTVLALLFLAEFGSGIGVMMLDISVGSIFAAIIPDRVRARVSGAYRAVNYGARPLGSLAAGVLGTTVGPRPTLLIAVAGAVAGAAWLLPSPLPHMRTLPSLPAENVTASIGASSERRSECP</sequence>
<keyword evidence="4 6" id="KW-1133">Transmembrane helix</keyword>
<feature type="transmembrane region" description="Helical" evidence="6">
    <location>
        <begin position="108"/>
        <end position="127"/>
    </location>
</feature>
<evidence type="ECO:0000313" key="9">
    <source>
        <dbReference type="Proteomes" id="UP001165135"/>
    </source>
</evidence>
<evidence type="ECO:0000256" key="2">
    <source>
        <dbReference type="ARBA" id="ARBA00022475"/>
    </source>
</evidence>
<evidence type="ECO:0000256" key="6">
    <source>
        <dbReference type="SAM" id="Phobius"/>
    </source>
</evidence>
<keyword evidence="3 6" id="KW-0812">Transmembrane</keyword>